<dbReference type="GO" id="GO:0046938">
    <property type="term" value="P:phytochelatin biosynthetic process"/>
    <property type="evidence" value="ECO:0007669"/>
    <property type="project" value="InterPro"/>
</dbReference>
<keyword evidence="4" id="KW-0479">Metal-binding</keyword>
<dbReference type="GO" id="GO:0010273">
    <property type="term" value="P:detoxification of copper ion"/>
    <property type="evidence" value="ECO:0007669"/>
    <property type="project" value="TreeGrafter"/>
</dbReference>
<dbReference type="Gene3D" id="3.90.70.30">
    <property type="entry name" value="Phytochelatin synthase, N-terminal domain"/>
    <property type="match status" value="1"/>
</dbReference>
<reference evidence="7" key="1">
    <citation type="submission" date="2021-02" db="EMBL/GenBank/DDBJ databases">
        <authorList>
            <person name="Nowell W R."/>
        </authorList>
    </citation>
    <scope>NUCLEOTIDE SEQUENCE</scope>
</reference>
<protein>
    <recommendedName>
        <fullName evidence="1">glutathione gamma-glutamylcysteinyltransferase</fullName>
        <ecNumber evidence="1">2.3.2.15</ecNumber>
    </recommendedName>
</protein>
<evidence type="ECO:0000256" key="2">
    <source>
        <dbReference type="ARBA" id="ARBA00022539"/>
    </source>
</evidence>
<dbReference type="PANTHER" id="PTHR33447">
    <property type="entry name" value="GLUTATHIONE GAMMA-GLUTAMYLCYSTEINYLTRANSFERASE"/>
    <property type="match status" value="1"/>
</dbReference>
<dbReference type="Pfam" id="PF05023">
    <property type="entry name" value="Phytochelatin"/>
    <property type="match status" value="1"/>
</dbReference>
<name>A0A814WJE6_ADIRI</name>
<evidence type="ECO:0000313" key="6">
    <source>
        <dbReference type="EMBL" id="CAF1164915.1"/>
    </source>
</evidence>
<dbReference type="SUPFAM" id="SSF54001">
    <property type="entry name" value="Cysteine proteinases"/>
    <property type="match status" value="1"/>
</dbReference>
<dbReference type="GO" id="GO:0016756">
    <property type="term" value="F:glutathione gamma-glutamylcysteinyltransferase activity"/>
    <property type="evidence" value="ECO:0007669"/>
    <property type="project" value="UniProtKB-EC"/>
</dbReference>
<evidence type="ECO:0000256" key="3">
    <source>
        <dbReference type="ARBA" id="ARBA00022679"/>
    </source>
</evidence>
<evidence type="ECO:0000313" key="9">
    <source>
        <dbReference type="Proteomes" id="UP000663852"/>
    </source>
</evidence>
<dbReference type="EC" id="2.3.2.15" evidence="1"/>
<dbReference type="EMBL" id="CAJNOR010001564">
    <property type="protein sequence ID" value="CAF1164915.1"/>
    <property type="molecule type" value="Genomic_DNA"/>
</dbReference>
<gene>
    <name evidence="7" type="ORF">EDS130_LOCUS25482</name>
    <name evidence="6" type="ORF">XAT740_LOCUS21694</name>
</gene>
<proteinExistence type="predicted"/>
<dbReference type="FunFam" id="3.90.70.30:FF:000001">
    <property type="entry name" value="Glutathione gamma-glutamylcysteinyltransferase 1"/>
    <property type="match status" value="1"/>
</dbReference>
<sequence length="497" mass="56448">MTSSKACRSSTSLEQPYGNISTRCTPGWHRRPLPKLAIPFNSDHGKRLFREALLTDGLHGYFSLAETFHTQAEPSYCGPGTLCMVLNSLNIDPGTIWKGNWRYFDEHTLRTCDKRKPKENPLENVLEQGITFEEFLYLAECNGASIIPYLASNTTLAHFRSAILAACTRRLDDVRLVCSYNRSVLEQTGTGHFSPIAGYHSEEDLVLILDVARFKYPSHWIPAELLWQSMCTIDSATNKSRGFYLVAKWPRDFSTQCGVNNCEDDNGQNLAIEKIFCSSEETLSLFIENHLHPLANSNLSFESLVITVLQALPPVVIQQTTKWTFDVMQKYRLDAISKSKCDQECQCVNIFQSYPSFLPENVSENFVVDDADCRKPCARVTRSHVHAYAMPTRCALAPFVELFQIESNRKLYEKFEQMNIEQHLTLTENKPMYLFGGLSSMVDDNGMTKRIECGLTTIFFYALRTETFLSIVDLFDSSNVSNELKDEINYAKACFGL</sequence>
<dbReference type="Proteomes" id="UP000663852">
    <property type="component" value="Unassembled WGS sequence"/>
</dbReference>
<dbReference type="PROSITE" id="PS51443">
    <property type="entry name" value="PCS"/>
    <property type="match status" value="1"/>
</dbReference>
<keyword evidence="2" id="KW-0104">Cadmium</keyword>
<dbReference type="Proteomes" id="UP000663828">
    <property type="component" value="Unassembled WGS sequence"/>
</dbReference>
<keyword evidence="3" id="KW-0808">Transferase</keyword>
<dbReference type="InterPro" id="IPR038765">
    <property type="entry name" value="Papain-like_cys_pep_sf"/>
</dbReference>
<dbReference type="OrthoDB" id="448954at2759"/>
<evidence type="ECO:0000256" key="1">
    <source>
        <dbReference type="ARBA" id="ARBA00012468"/>
    </source>
</evidence>
<dbReference type="GO" id="GO:0098849">
    <property type="term" value="P:cellular detoxification of cadmium ion"/>
    <property type="evidence" value="ECO:0007669"/>
    <property type="project" value="TreeGrafter"/>
</dbReference>
<dbReference type="EMBL" id="CAJNOJ010000150">
    <property type="protein sequence ID" value="CAF1203173.1"/>
    <property type="molecule type" value="Genomic_DNA"/>
</dbReference>
<dbReference type="PANTHER" id="PTHR33447:SF2">
    <property type="entry name" value="GLUTATHIONE GAMMA-GLUTAMYLCYSTEINYLTRANSFERASE"/>
    <property type="match status" value="1"/>
</dbReference>
<evidence type="ECO:0000259" key="5">
    <source>
        <dbReference type="PROSITE" id="PS51443"/>
    </source>
</evidence>
<feature type="domain" description="Peptidase C83" evidence="5">
    <location>
        <begin position="23"/>
        <end position="251"/>
    </location>
</feature>
<comment type="caution">
    <text evidence="7">The sequence shown here is derived from an EMBL/GenBank/DDBJ whole genome shotgun (WGS) entry which is preliminary data.</text>
</comment>
<accession>A0A814WJE6</accession>
<dbReference type="GO" id="GO:0046872">
    <property type="term" value="F:metal ion binding"/>
    <property type="evidence" value="ECO:0007669"/>
    <property type="project" value="UniProtKB-KW"/>
</dbReference>
<evidence type="ECO:0000256" key="4">
    <source>
        <dbReference type="ARBA" id="ARBA00022723"/>
    </source>
</evidence>
<dbReference type="AlphaFoldDB" id="A0A814WJE6"/>
<dbReference type="InterPro" id="IPR040409">
    <property type="entry name" value="PCS-like"/>
</dbReference>
<evidence type="ECO:0000313" key="8">
    <source>
        <dbReference type="Proteomes" id="UP000663828"/>
    </source>
</evidence>
<dbReference type="InterPro" id="IPR007719">
    <property type="entry name" value="PCS_N"/>
</dbReference>
<keyword evidence="8" id="KW-1185">Reference proteome</keyword>
<organism evidence="7 9">
    <name type="scientific">Adineta ricciae</name>
    <name type="common">Rotifer</name>
    <dbReference type="NCBI Taxonomy" id="249248"/>
    <lineage>
        <taxon>Eukaryota</taxon>
        <taxon>Metazoa</taxon>
        <taxon>Spiralia</taxon>
        <taxon>Gnathifera</taxon>
        <taxon>Rotifera</taxon>
        <taxon>Eurotatoria</taxon>
        <taxon>Bdelloidea</taxon>
        <taxon>Adinetida</taxon>
        <taxon>Adinetidae</taxon>
        <taxon>Adineta</taxon>
    </lineage>
</organism>
<dbReference type="InterPro" id="IPR038156">
    <property type="entry name" value="PCS_N_sf"/>
</dbReference>
<evidence type="ECO:0000313" key="7">
    <source>
        <dbReference type="EMBL" id="CAF1203173.1"/>
    </source>
</evidence>